<dbReference type="Pfam" id="PF24828">
    <property type="entry name" value="DUF7713"/>
    <property type="match status" value="1"/>
</dbReference>
<comment type="caution">
    <text evidence="2">The sequence shown here is derived from an EMBL/GenBank/DDBJ whole genome shotgun (WGS) entry which is preliminary data.</text>
</comment>
<name>A0ABW1CIF7_9ACTN</name>
<dbReference type="InterPro" id="IPR056130">
    <property type="entry name" value="DUF7713"/>
</dbReference>
<evidence type="ECO:0000259" key="1">
    <source>
        <dbReference type="Pfam" id="PF24828"/>
    </source>
</evidence>
<sequence length="51" mass="5726">MAVVVDGRQLTWDELGQAIQNEGWNFTITLDEPIAMVDDYDPTLAFGENEP</sequence>
<proteinExistence type="predicted"/>
<evidence type="ECO:0000313" key="2">
    <source>
        <dbReference type="EMBL" id="MFC5824433.1"/>
    </source>
</evidence>
<protein>
    <recommendedName>
        <fullName evidence="1">DUF7713 domain-containing protein</fullName>
    </recommendedName>
</protein>
<evidence type="ECO:0000313" key="3">
    <source>
        <dbReference type="Proteomes" id="UP001596058"/>
    </source>
</evidence>
<accession>A0ABW1CIF7</accession>
<gene>
    <name evidence="2" type="ORF">ACFPZ3_11295</name>
</gene>
<dbReference type="RefSeq" id="WP_379513954.1">
    <property type="nucleotide sequence ID" value="NZ_JBHSPA010000014.1"/>
</dbReference>
<dbReference type="EMBL" id="JBHSPA010000014">
    <property type="protein sequence ID" value="MFC5824433.1"/>
    <property type="molecule type" value="Genomic_DNA"/>
</dbReference>
<keyword evidence="3" id="KW-1185">Reference proteome</keyword>
<organism evidence="2 3">
    <name type="scientific">Nonomuraea insulae</name>
    <dbReference type="NCBI Taxonomy" id="1616787"/>
    <lineage>
        <taxon>Bacteria</taxon>
        <taxon>Bacillati</taxon>
        <taxon>Actinomycetota</taxon>
        <taxon>Actinomycetes</taxon>
        <taxon>Streptosporangiales</taxon>
        <taxon>Streptosporangiaceae</taxon>
        <taxon>Nonomuraea</taxon>
    </lineage>
</organism>
<reference evidence="3" key="1">
    <citation type="journal article" date="2019" name="Int. J. Syst. Evol. Microbiol.">
        <title>The Global Catalogue of Microorganisms (GCM) 10K type strain sequencing project: providing services to taxonomists for standard genome sequencing and annotation.</title>
        <authorList>
            <consortium name="The Broad Institute Genomics Platform"/>
            <consortium name="The Broad Institute Genome Sequencing Center for Infectious Disease"/>
            <person name="Wu L."/>
            <person name="Ma J."/>
        </authorList>
    </citation>
    <scope>NUCLEOTIDE SEQUENCE [LARGE SCALE GENOMIC DNA]</scope>
    <source>
        <strain evidence="3">CCUG 53903</strain>
    </source>
</reference>
<feature type="domain" description="DUF7713" evidence="1">
    <location>
        <begin position="2"/>
        <end position="33"/>
    </location>
</feature>
<dbReference type="Proteomes" id="UP001596058">
    <property type="component" value="Unassembled WGS sequence"/>
</dbReference>